<proteinExistence type="predicted"/>
<feature type="region of interest" description="Disordered" evidence="1">
    <location>
        <begin position="234"/>
        <end position="268"/>
    </location>
</feature>
<dbReference type="InterPro" id="IPR001715">
    <property type="entry name" value="CH_dom"/>
</dbReference>
<feature type="region of interest" description="Disordered" evidence="1">
    <location>
        <begin position="477"/>
        <end position="506"/>
    </location>
</feature>
<dbReference type="SUPFAM" id="SSF47576">
    <property type="entry name" value="Calponin-homology domain, CH-domain"/>
    <property type="match status" value="1"/>
</dbReference>
<dbReference type="SMART" id="SM00033">
    <property type="entry name" value="CH"/>
    <property type="match status" value="2"/>
</dbReference>
<dbReference type="OrthoDB" id="10017054at2759"/>
<feature type="domain" description="Calponin-homology (CH)" evidence="2">
    <location>
        <begin position="270"/>
        <end position="389"/>
    </location>
</feature>
<dbReference type="InterPro" id="IPR036872">
    <property type="entry name" value="CH_dom_sf"/>
</dbReference>
<comment type="caution">
    <text evidence="3">The sequence shown here is derived from an EMBL/GenBank/DDBJ whole genome shotgun (WGS) entry which is preliminary data.</text>
</comment>
<sequence>ARTSPSPSTPPPSINATIITAAGGGRVTPTSALKQRQGTLSFRDQAAPTIRTTVKQRGRQNTISDDDFVRNLGADYQDVEKRTLTRWVNAQLATVGDHIDRIEIDLKDGKRLLKLLSVVSGQNAPKPERMNMRIHQLSNVAQAFGFLEKQLGADAMPDIGNEAIVNGDVKKTLALVFFIMLKYHIQAVLSDHGEDFMTSLSQLSERQDLHNNSVNNNNNKDSLSVASIETDSISELSTTTTPQQPPVTPRPSGRRSHHNNTTEKGSHTTSEAKVALLYWVRIQLEDYIAANIIPSIQDFSRSWRTGLAFCLLLHRHDPVLMPDLLTTRINDNDLLEKQAWRDFLILAFEVADTKLNIPTFLDPEDLIDVEYPHEPSVMMYVSEYYKVMSKTQKDEPPSTKRDKRTKRRAAIAMAAGEAPEEEDNAEEEDEIESVICETPPSMDDEPEEFLSSSARSAVEKKTEYHIKPIDIATKTPLEAPVPVPMPSARRHKRKAAHQRESTLGEEDKARIKADLNNRLMQQLTGHLPRGVHPVLDQLITIHETVISFIRSNTRTMDEIPEEFTGSSSVTEYVDALEIIEEQVESEAEHLDTAKAAHKSLMSSPENDDDELMLRLTDLQRGQVDRLYDVL</sequence>
<name>A0A8H7SB47_9FUNG</name>
<evidence type="ECO:0000259" key="2">
    <source>
        <dbReference type="PROSITE" id="PS50021"/>
    </source>
</evidence>
<accession>A0A8H7SB47</accession>
<dbReference type="Proteomes" id="UP000646827">
    <property type="component" value="Unassembled WGS sequence"/>
</dbReference>
<dbReference type="EMBL" id="JAEPRB010000033">
    <property type="protein sequence ID" value="KAG2225027.1"/>
    <property type="molecule type" value="Genomic_DNA"/>
</dbReference>
<gene>
    <name evidence="3" type="ORF">INT45_003227</name>
</gene>
<organism evidence="3 4">
    <name type="scientific">Circinella minor</name>
    <dbReference type="NCBI Taxonomy" id="1195481"/>
    <lineage>
        <taxon>Eukaryota</taxon>
        <taxon>Fungi</taxon>
        <taxon>Fungi incertae sedis</taxon>
        <taxon>Mucoromycota</taxon>
        <taxon>Mucoromycotina</taxon>
        <taxon>Mucoromycetes</taxon>
        <taxon>Mucorales</taxon>
        <taxon>Lichtheimiaceae</taxon>
        <taxon>Circinella</taxon>
    </lineage>
</organism>
<feature type="non-terminal residue" evidence="3">
    <location>
        <position position="630"/>
    </location>
</feature>
<feature type="domain" description="Calponin-homology (CH)" evidence="2">
    <location>
        <begin position="78"/>
        <end position="184"/>
    </location>
</feature>
<evidence type="ECO:0000256" key="1">
    <source>
        <dbReference type="SAM" id="MobiDB-lite"/>
    </source>
</evidence>
<reference evidence="3 4" key="1">
    <citation type="submission" date="2020-12" db="EMBL/GenBank/DDBJ databases">
        <title>Metabolic potential, ecology and presence of endohyphal bacteria is reflected in genomic diversity of Mucoromycotina.</title>
        <authorList>
            <person name="Muszewska A."/>
            <person name="Okrasinska A."/>
            <person name="Steczkiewicz K."/>
            <person name="Drgas O."/>
            <person name="Orlowska M."/>
            <person name="Perlinska-Lenart U."/>
            <person name="Aleksandrzak-Piekarczyk T."/>
            <person name="Szatraj K."/>
            <person name="Zielenkiewicz U."/>
            <person name="Pilsyk S."/>
            <person name="Malc E."/>
            <person name="Mieczkowski P."/>
            <person name="Kruszewska J.S."/>
            <person name="Biernat P."/>
            <person name="Pawlowska J."/>
        </authorList>
    </citation>
    <scope>NUCLEOTIDE SEQUENCE [LARGE SCALE GENOMIC DNA]</scope>
    <source>
        <strain evidence="3 4">CBS 142.35</strain>
    </source>
</reference>
<feature type="compositionally biased region" description="Basic and acidic residues" evidence="1">
    <location>
        <begin position="391"/>
        <end position="400"/>
    </location>
</feature>
<feature type="region of interest" description="Disordered" evidence="1">
    <location>
        <begin position="390"/>
        <end position="409"/>
    </location>
</feature>
<evidence type="ECO:0000313" key="3">
    <source>
        <dbReference type="EMBL" id="KAG2225027.1"/>
    </source>
</evidence>
<keyword evidence="4" id="KW-1185">Reference proteome</keyword>
<protein>
    <recommendedName>
        <fullName evidence="2">Calponin-homology (CH) domain-containing protein</fullName>
    </recommendedName>
</protein>
<dbReference type="PANTHER" id="PTHR11915">
    <property type="entry name" value="SPECTRIN/FILAMIN RELATED CYTOSKELETAL PROTEIN"/>
    <property type="match status" value="1"/>
</dbReference>
<feature type="compositionally biased region" description="Basic and acidic residues" evidence="1">
    <location>
        <begin position="497"/>
        <end position="506"/>
    </location>
</feature>
<evidence type="ECO:0000313" key="4">
    <source>
        <dbReference type="Proteomes" id="UP000646827"/>
    </source>
</evidence>
<feature type="non-terminal residue" evidence="3">
    <location>
        <position position="1"/>
    </location>
</feature>
<dbReference type="Pfam" id="PF00307">
    <property type="entry name" value="CH"/>
    <property type="match status" value="2"/>
</dbReference>
<dbReference type="Gene3D" id="1.10.418.10">
    <property type="entry name" value="Calponin-like domain"/>
    <property type="match status" value="2"/>
</dbReference>
<dbReference type="AlphaFoldDB" id="A0A8H7SB47"/>
<dbReference type="PROSITE" id="PS50021">
    <property type="entry name" value="CH"/>
    <property type="match status" value="2"/>
</dbReference>